<evidence type="ECO:0000313" key="2">
    <source>
        <dbReference type="Proteomes" id="UP001062846"/>
    </source>
</evidence>
<keyword evidence="2" id="KW-1185">Reference proteome</keyword>
<gene>
    <name evidence="1" type="ORF">RHMOL_Rhmol06G0259400</name>
</gene>
<dbReference type="Proteomes" id="UP001062846">
    <property type="component" value="Chromosome 6"/>
</dbReference>
<dbReference type="EMBL" id="CM046393">
    <property type="protein sequence ID" value="KAI8552345.1"/>
    <property type="molecule type" value="Genomic_DNA"/>
</dbReference>
<evidence type="ECO:0000313" key="1">
    <source>
        <dbReference type="EMBL" id="KAI8552345.1"/>
    </source>
</evidence>
<sequence>MGPTPRLNIIDPKLVKEILSNTELFQKPATIKLLLTGILAYDGEKWAKHRKLVNPAFQIEKLKLLVPAMYSSCCEMISNWEALVSTKGSRELDVWPYLSNLTANVISRTTFGSNYEEGKLIFQLLREQSDFAIQRLQSSFIPGWRKTKLGGLVLPGGVEIFVPIMEIHHDPDFWGEDSKDFKPQRFSEGISKASKVQGTFLPFGGGSRICIGQNFALVEAKTDLATILKRFSFQLSPSYVHAPSVAWVTVQPQHGAHLILQKLF</sequence>
<name>A0ACC0NGL5_RHOML</name>
<organism evidence="1 2">
    <name type="scientific">Rhododendron molle</name>
    <name type="common">Chinese azalea</name>
    <name type="synonym">Azalea mollis</name>
    <dbReference type="NCBI Taxonomy" id="49168"/>
    <lineage>
        <taxon>Eukaryota</taxon>
        <taxon>Viridiplantae</taxon>
        <taxon>Streptophyta</taxon>
        <taxon>Embryophyta</taxon>
        <taxon>Tracheophyta</taxon>
        <taxon>Spermatophyta</taxon>
        <taxon>Magnoliopsida</taxon>
        <taxon>eudicotyledons</taxon>
        <taxon>Gunneridae</taxon>
        <taxon>Pentapetalae</taxon>
        <taxon>asterids</taxon>
        <taxon>Ericales</taxon>
        <taxon>Ericaceae</taxon>
        <taxon>Ericoideae</taxon>
        <taxon>Rhodoreae</taxon>
        <taxon>Rhododendron</taxon>
    </lineage>
</organism>
<proteinExistence type="predicted"/>
<comment type="caution">
    <text evidence="1">The sequence shown here is derived from an EMBL/GenBank/DDBJ whole genome shotgun (WGS) entry which is preliminary data.</text>
</comment>
<accession>A0ACC0NGL5</accession>
<protein>
    <submittedName>
        <fullName evidence="1">Uncharacterized protein</fullName>
    </submittedName>
</protein>
<reference evidence="1" key="1">
    <citation type="submission" date="2022-02" db="EMBL/GenBank/DDBJ databases">
        <title>Plant Genome Project.</title>
        <authorList>
            <person name="Zhang R.-G."/>
        </authorList>
    </citation>
    <scope>NUCLEOTIDE SEQUENCE</scope>
    <source>
        <strain evidence="1">AT1</strain>
    </source>
</reference>